<dbReference type="Gene3D" id="3.50.50.60">
    <property type="entry name" value="FAD/NAD(P)-binding domain"/>
    <property type="match status" value="2"/>
</dbReference>
<evidence type="ECO:0000256" key="5">
    <source>
        <dbReference type="ARBA" id="ARBA00022827"/>
    </source>
</evidence>
<dbReference type="RefSeq" id="WP_016503944.1">
    <property type="nucleotide sequence ID" value="NZ_AMSD01000002.1"/>
</dbReference>
<dbReference type="PATRIC" id="fig|1236703.3.peg.623"/>
<dbReference type="GO" id="GO:0019168">
    <property type="term" value="F:2-polyprenylphenol 6-hydroxylase activity"/>
    <property type="evidence" value="ECO:0007669"/>
    <property type="project" value="TreeGrafter"/>
</dbReference>
<comment type="caution">
    <text evidence="9">The sequence shown here is derived from an EMBL/GenBank/DDBJ whole genome shotgun (WGS) entry which is preliminary data.</text>
</comment>
<dbReference type="PANTHER" id="PTHR43876">
    <property type="entry name" value="UBIQUINONE BIOSYNTHESIS MONOOXYGENASE COQ6, MITOCHONDRIAL"/>
    <property type="match status" value="1"/>
</dbReference>
<evidence type="ECO:0000256" key="3">
    <source>
        <dbReference type="ARBA" id="ARBA00005349"/>
    </source>
</evidence>
<keyword evidence="4" id="KW-0285">Flavoprotein</keyword>
<comment type="cofactor">
    <cofactor evidence="1">
        <name>FAD</name>
        <dbReference type="ChEBI" id="CHEBI:57692"/>
    </cofactor>
</comment>
<proteinExistence type="inferred from homology"/>
<dbReference type="InterPro" id="IPR036188">
    <property type="entry name" value="FAD/NAD-bd_sf"/>
</dbReference>
<evidence type="ECO:0000256" key="1">
    <source>
        <dbReference type="ARBA" id="ARBA00001974"/>
    </source>
</evidence>
<keyword evidence="10" id="KW-1185">Reference proteome</keyword>
<dbReference type="Pfam" id="PF01494">
    <property type="entry name" value="FAD_binding_3"/>
    <property type="match status" value="1"/>
</dbReference>
<comment type="pathway">
    <text evidence="2">Cofactor biosynthesis; ubiquinone biosynthesis.</text>
</comment>
<dbReference type="GO" id="GO:0071949">
    <property type="term" value="F:FAD binding"/>
    <property type="evidence" value="ECO:0007669"/>
    <property type="project" value="InterPro"/>
</dbReference>
<dbReference type="EMBL" id="AMSD01000002">
    <property type="protein sequence ID" value="EPE37312.1"/>
    <property type="molecule type" value="Genomic_DNA"/>
</dbReference>
<name>S3DG01_9GAMM</name>
<reference evidence="9 10" key="1">
    <citation type="journal article" date="2014" name="Environ. Microbiol.">
        <title>Genomic signatures of obligate host dependence in the luminous bacterial symbiont of a vertebrate.</title>
        <authorList>
            <person name="Hendry T.A."/>
            <person name="de Wet J.R."/>
            <person name="Dunlap P.V."/>
        </authorList>
    </citation>
    <scope>NUCLEOTIDE SEQUENCE [LARGE SCALE GENOMIC DNA]</scope>
    <source>
        <strain evidence="9 10">Akat1</strain>
    </source>
</reference>
<dbReference type="NCBIfam" id="TIGR01988">
    <property type="entry name" value="Ubi-OHases"/>
    <property type="match status" value="1"/>
</dbReference>
<dbReference type="InterPro" id="IPR051205">
    <property type="entry name" value="UbiH/COQ6_monooxygenase"/>
</dbReference>
<sequence>MIQSVDIIIVGAGMVGLTLAAALKNSELRIALIDKKVPETFLDATPDIRVSALNCSSMTILKNLGVWSDFLEKQIFPYSSMEVWEKDSFAHIEFNANPLIYPNLGYIVENRLTRISLIKTLKKQRNVYFFMSTGCFSITIGEHEVWLTLDNGNILTAKLLVGADGANSWIRKEMDIPLTYWDYGHNAIVANVQTQNDHESIVRQIFTSQGTLAFLPISNEYISSIVWSTDSGRAKQLVYISDDEFNKCLTEEFDAYLGLCQVITKRVIYPLRMRYARDFVVERAVLIGDAAHTIHSLAGQGVNLGLLDAASLAEEILALSRKGKDFGKRRNLRQYERWRKTEAVKMIALMQSFRDLFQGSNPIKKLIRGFGMEFTNRFPYIKDEIIRQALGVKGNLPKLATSFLK</sequence>
<dbReference type="UniPathway" id="UPA00232"/>
<evidence type="ECO:0000313" key="10">
    <source>
        <dbReference type="Proteomes" id="UP000053688"/>
    </source>
</evidence>
<dbReference type="InterPro" id="IPR010971">
    <property type="entry name" value="UbiH/COQ6"/>
</dbReference>
<gene>
    <name evidence="9" type="ORF">O1U_0612</name>
</gene>
<feature type="domain" description="FAD-binding" evidence="8">
    <location>
        <begin position="5"/>
        <end position="346"/>
    </location>
</feature>
<dbReference type="PANTHER" id="PTHR43876:SF7">
    <property type="entry name" value="UBIQUINONE BIOSYNTHESIS MONOOXYGENASE COQ6, MITOCHONDRIAL"/>
    <property type="match status" value="1"/>
</dbReference>
<accession>S3DG01</accession>
<dbReference type="InterPro" id="IPR002938">
    <property type="entry name" value="FAD-bd"/>
</dbReference>
<dbReference type="PRINTS" id="PR00420">
    <property type="entry name" value="RNGMNOXGNASE"/>
</dbReference>
<dbReference type="STRING" id="28176.CF66_9048"/>
<evidence type="ECO:0000256" key="7">
    <source>
        <dbReference type="ARBA" id="ARBA00023033"/>
    </source>
</evidence>
<evidence type="ECO:0000256" key="2">
    <source>
        <dbReference type="ARBA" id="ARBA00004749"/>
    </source>
</evidence>
<protein>
    <submittedName>
        <fullName evidence="9">Protein visC</fullName>
    </submittedName>
</protein>
<dbReference type="AlphaFoldDB" id="S3DG01"/>
<evidence type="ECO:0000256" key="6">
    <source>
        <dbReference type="ARBA" id="ARBA00023002"/>
    </source>
</evidence>
<comment type="similarity">
    <text evidence="3">Belongs to the UbiH/COQ6 family.</text>
</comment>
<organism evidence="9 10">
    <name type="scientific">Candidatus Photodesmus katoptron Akat1</name>
    <dbReference type="NCBI Taxonomy" id="1236703"/>
    <lineage>
        <taxon>Bacteria</taxon>
        <taxon>Pseudomonadati</taxon>
        <taxon>Pseudomonadota</taxon>
        <taxon>Gammaproteobacteria</taxon>
        <taxon>Vibrionales</taxon>
        <taxon>Vibrionaceae</taxon>
        <taxon>Candidatus Photodesmus</taxon>
    </lineage>
</organism>
<dbReference type="GO" id="GO:0006744">
    <property type="term" value="P:ubiquinone biosynthetic process"/>
    <property type="evidence" value="ECO:0007669"/>
    <property type="project" value="UniProtKB-UniPathway"/>
</dbReference>
<keyword evidence="5" id="KW-0274">FAD</keyword>
<dbReference type="eggNOG" id="COG0654">
    <property type="taxonomic scope" value="Bacteria"/>
</dbReference>
<dbReference type="Proteomes" id="UP000053688">
    <property type="component" value="Unassembled WGS sequence"/>
</dbReference>
<keyword evidence="6" id="KW-0560">Oxidoreductase</keyword>
<evidence type="ECO:0000256" key="4">
    <source>
        <dbReference type="ARBA" id="ARBA00022630"/>
    </source>
</evidence>
<evidence type="ECO:0000259" key="8">
    <source>
        <dbReference type="Pfam" id="PF01494"/>
    </source>
</evidence>
<dbReference type="SUPFAM" id="SSF51905">
    <property type="entry name" value="FAD/NAD(P)-binding domain"/>
    <property type="match status" value="1"/>
</dbReference>
<keyword evidence="7" id="KW-0503">Monooxygenase</keyword>
<dbReference type="NCBIfam" id="NF006461">
    <property type="entry name" value="PRK08850.1"/>
    <property type="match status" value="1"/>
</dbReference>
<evidence type="ECO:0000313" key="9">
    <source>
        <dbReference type="EMBL" id="EPE37312.1"/>
    </source>
</evidence>